<protein>
    <submittedName>
        <fullName evidence="2">Uncharacterized protein</fullName>
    </submittedName>
</protein>
<evidence type="ECO:0000256" key="1">
    <source>
        <dbReference type="SAM" id="Phobius"/>
    </source>
</evidence>
<feature type="transmembrane region" description="Helical" evidence="1">
    <location>
        <begin position="7"/>
        <end position="30"/>
    </location>
</feature>
<keyword evidence="3" id="KW-1185">Reference proteome</keyword>
<dbReference type="AlphaFoldDB" id="A0A0U3E2M3"/>
<sequence length="198" mass="23446">MSELKQIVLSVFSGVVSSFIYSIILVFFGFLSNGNDVSINSFLKILINNWFVLLLIFLVIAGIIYQRFRMIEKCYIQEYQSDFPVVERKSICSSNLVWRVIIQDNNHAINSPYFTYNLIGPFCSNMFEDDVCLTPLKIKNRFLFYELKCPSCNKRYFKFKSLTCYKKDIELKIYPYLIKNKISTSEQFIKFIKNNRHF</sequence>
<reference evidence="2 3" key="1">
    <citation type="submission" date="2015-04" db="EMBL/GenBank/DDBJ databases">
        <title>The complete genome sequence of the rumen methanogen Methanobrevibacter millerae SM9.</title>
        <authorList>
            <person name="Leahy S.C."/>
            <person name="Kelly W.J."/>
            <person name="Pacheco D.M."/>
            <person name="Li D."/>
            <person name="Altermann E."/>
            <person name="Attwood G.T."/>
        </authorList>
    </citation>
    <scope>NUCLEOTIDE SEQUENCE [LARGE SCALE GENOMIC DNA]</scope>
    <source>
        <strain evidence="2 3">SM9</strain>
    </source>
</reference>
<name>A0A0U3E2M3_9EURY</name>
<gene>
    <name evidence="2" type="ORF">sm9_0461</name>
</gene>
<dbReference type="Proteomes" id="UP000067738">
    <property type="component" value="Chromosome"/>
</dbReference>
<feature type="transmembrane region" description="Helical" evidence="1">
    <location>
        <begin position="42"/>
        <end position="65"/>
    </location>
</feature>
<keyword evidence="1" id="KW-0472">Membrane</keyword>
<evidence type="ECO:0000313" key="3">
    <source>
        <dbReference type="Proteomes" id="UP000067738"/>
    </source>
</evidence>
<dbReference type="EMBL" id="CP011266">
    <property type="protein sequence ID" value="ALT68263.1"/>
    <property type="molecule type" value="Genomic_DNA"/>
</dbReference>
<evidence type="ECO:0000313" key="2">
    <source>
        <dbReference type="EMBL" id="ALT68263.1"/>
    </source>
</evidence>
<accession>A0A0U3E2M3</accession>
<proteinExistence type="predicted"/>
<keyword evidence="1" id="KW-0812">Transmembrane</keyword>
<dbReference type="PATRIC" id="fig|230361.4.peg.475"/>
<organism evidence="2 3">
    <name type="scientific">Methanobrevibacter millerae</name>
    <dbReference type="NCBI Taxonomy" id="230361"/>
    <lineage>
        <taxon>Archaea</taxon>
        <taxon>Methanobacteriati</taxon>
        <taxon>Methanobacteriota</taxon>
        <taxon>Methanomada group</taxon>
        <taxon>Methanobacteria</taxon>
        <taxon>Methanobacteriales</taxon>
        <taxon>Methanobacteriaceae</taxon>
        <taxon>Methanobrevibacter</taxon>
    </lineage>
</organism>
<keyword evidence="1" id="KW-1133">Transmembrane helix</keyword>
<dbReference type="KEGG" id="mmil:sm9_0461"/>